<feature type="compositionally biased region" description="Pro residues" evidence="17">
    <location>
        <begin position="1504"/>
        <end position="1525"/>
    </location>
</feature>
<evidence type="ECO:0000256" key="8">
    <source>
        <dbReference type="ARBA" id="ARBA00023054"/>
    </source>
</evidence>
<dbReference type="GO" id="GO:0005737">
    <property type="term" value="C:cytoplasm"/>
    <property type="evidence" value="ECO:0000318"/>
    <property type="project" value="GO_Central"/>
</dbReference>
<feature type="domain" description="PDZ" evidence="19">
    <location>
        <begin position="765"/>
        <end position="853"/>
    </location>
</feature>
<keyword evidence="20" id="KW-1185">Reference proteome</keyword>
<dbReference type="GO" id="GO:0031175">
    <property type="term" value="P:neuron projection development"/>
    <property type="evidence" value="ECO:0000318"/>
    <property type="project" value="GO_Central"/>
</dbReference>
<dbReference type="GO" id="GO:0030425">
    <property type="term" value="C:dendrite"/>
    <property type="evidence" value="ECO:0000318"/>
    <property type="project" value="GO_Central"/>
</dbReference>
<dbReference type="InterPro" id="IPR001660">
    <property type="entry name" value="SAM"/>
</dbReference>
<dbReference type="RefSeq" id="XP_035661304.1">
    <property type="nucleotide sequence ID" value="XM_035805411.1"/>
</dbReference>
<evidence type="ECO:0000256" key="4">
    <source>
        <dbReference type="ARBA" id="ARBA00022553"/>
    </source>
</evidence>
<dbReference type="PROSITE" id="PS50106">
    <property type="entry name" value="PDZ"/>
    <property type="match status" value="1"/>
</dbReference>
<keyword evidence="3" id="KW-0963">Cytoplasm</keyword>
<organism evidence="20 21">
    <name type="scientific">Branchiostoma floridae</name>
    <name type="common">Florida lancelet</name>
    <name type="synonym">Amphioxus</name>
    <dbReference type="NCBI Taxonomy" id="7739"/>
    <lineage>
        <taxon>Eukaryota</taxon>
        <taxon>Metazoa</taxon>
        <taxon>Chordata</taxon>
        <taxon>Cephalochordata</taxon>
        <taxon>Leptocardii</taxon>
        <taxon>Amphioxiformes</taxon>
        <taxon>Branchiostomatidae</taxon>
        <taxon>Branchiostoma</taxon>
    </lineage>
</organism>
<feature type="compositionally biased region" description="Basic and acidic residues" evidence="17">
    <location>
        <begin position="280"/>
        <end position="294"/>
    </location>
</feature>
<protein>
    <recommendedName>
        <fullName evidence="12">Neurabin-1</fullName>
    </recommendedName>
    <alternativeName>
        <fullName evidence="14">Neurabin-I</fullName>
    </alternativeName>
    <alternativeName>
        <fullName evidence="13">Neural tissue-specific F-actin-binding protein I</fullName>
    </alternativeName>
    <alternativeName>
        <fullName evidence="15">Protein phosphatase 1 regulatory subunit 9A</fullName>
    </alternativeName>
</protein>
<feature type="compositionally biased region" description="Polar residues" evidence="17">
    <location>
        <begin position="141"/>
        <end position="152"/>
    </location>
</feature>
<dbReference type="Pfam" id="PF00595">
    <property type="entry name" value="PDZ"/>
    <property type="match status" value="1"/>
</dbReference>
<proteinExistence type="predicted"/>
<evidence type="ECO:0000256" key="10">
    <source>
        <dbReference type="ARBA" id="ARBA00023212"/>
    </source>
</evidence>
<feature type="compositionally biased region" description="Polar residues" evidence="17">
    <location>
        <begin position="892"/>
        <end position="902"/>
    </location>
</feature>
<feature type="compositionally biased region" description="Polar residues" evidence="17">
    <location>
        <begin position="1775"/>
        <end position="1785"/>
    </location>
</feature>
<feature type="region of interest" description="Disordered" evidence="17">
    <location>
        <begin position="362"/>
        <end position="481"/>
    </location>
</feature>
<feature type="compositionally biased region" description="Basic and acidic residues" evidence="17">
    <location>
        <begin position="199"/>
        <end position="208"/>
    </location>
</feature>
<feature type="region of interest" description="Disordered" evidence="17">
    <location>
        <begin position="1461"/>
        <end position="1837"/>
    </location>
</feature>
<reference evidence="20" key="1">
    <citation type="journal article" date="2020" name="Nat. Ecol. Evol.">
        <title>Deeply conserved synteny resolves early events in vertebrate evolution.</title>
        <authorList>
            <person name="Simakov O."/>
            <person name="Marletaz F."/>
            <person name="Yue J.X."/>
            <person name="O'Connell B."/>
            <person name="Jenkins J."/>
            <person name="Brandt A."/>
            <person name="Calef R."/>
            <person name="Tung C.H."/>
            <person name="Huang T.K."/>
            <person name="Schmutz J."/>
            <person name="Satoh N."/>
            <person name="Yu J.K."/>
            <person name="Putnam N.H."/>
            <person name="Green R.E."/>
            <person name="Rokhsar D.S."/>
        </authorList>
    </citation>
    <scope>NUCLEOTIDE SEQUENCE [LARGE SCALE GENOMIC DNA]</scope>
    <source>
        <strain evidence="20">S238N-H82</strain>
    </source>
</reference>
<evidence type="ECO:0000256" key="14">
    <source>
        <dbReference type="ARBA" id="ARBA00077125"/>
    </source>
</evidence>
<dbReference type="SMART" id="SM00228">
    <property type="entry name" value="PDZ"/>
    <property type="match status" value="1"/>
</dbReference>
<evidence type="ECO:0000256" key="1">
    <source>
        <dbReference type="ARBA" id="ARBA00004245"/>
    </source>
</evidence>
<dbReference type="InterPro" id="IPR036034">
    <property type="entry name" value="PDZ_sf"/>
</dbReference>
<feature type="compositionally biased region" description="Low complexity" evidence="17">
    <location>
        <begin position="1786"/>
        <end position="1805"/>
    </location>
</feature>
<feature type="compositionally biased region" description="Low complexity" evidence="17">
    <location>
        <begin position="1743"/>
        <end position="1757"/>
    </location>
</feature>
<evidence type="ECO:0000256" key="13">
    <source>
        <dbReference type="ARBA" id="ARBA00076637"/>
    </source>
</evidence>
<feature type="compositionally biased region" description="Basic and acidic residues" evidence="17">
    <location>
        <begin position="604"/>
        <end position="617"/>
    </location>
</feature>
<feature type="compositionally biased region" description="Basic and acidic residues" evidence="17">
    <location>
        <begin position="394"/>
        <end position="421"/>
    </location>
</feature>
<comment type="subcellular location">
    <subcellularLocation>
        <location evidence="1">Cytoplasm</location>
        <location evidence="1">Cytoskeleton</location>
    </subcellularLocation>
    <subcellularLocation>
        <location evidence="11">Synapse</location>
    </subcellularLocation>
</comment>
<keyword evidence="2" id="KW-0217">Developmental protein</keyword>
<feature type="region of interest" description="Disordered" evidence="17">
    <location>
        <begin position="1960"/>
        <end position="1983"/>
    </location>
</feature>
<evidence type="ECO:0000256" key="16">
    <source>
        <dbReference type="SAM" id="Coils"/>
    </source>
</evidence>
<feature type="region of interest" description="Disordered" evidence="17">
    <location>
        <begin position="1380"/>
        <end position="1449"/>
    </location>
</feature>
<keyword evidence="9" id="KW-0009">Actin-binding</keyword>
<feature type="region of interest" description="Disordered" evidence="17">
    <location>
        <begin position="1"/>
        <end position="179"/>
    </location>
</feature>
<feature type="compositionally biased region" description="Acidic residues" evidence="17">
    <location>
        <begin position="1431"/>
        <end position="1446"/>
    </location>
</feature>
<dbReference type="GO" id="GO:0014069">
    <property type="term" value="C:postsynaptic density"/>
    <property type="evidence" value="ECO:0000318"/>
    <property type="project" value="GO_Central"/>
</dbReference>
<evidence type="ECO:0000256" key="2">
    <source>
        <dbReference type="ARBA" id="ARBA00022473"/>
    </source>
</evidence>
<dbReference type="Pfam" id="PF17817">
    <property type="entry name" value="PDZ_5"/>
    <property type="match status" value="1"/>
</dbReference>
<evidence type="ECO:0000256" key="3">
    <source>
        <dbReference type="ARBA" id="ARBA00022490"/>
    </source>
</evidence>
<feature type="region of interest" description="Disordered" evidence="17">
    <location>
        <begin position="1279"/>
        <end position="1311"/>
    </location>
</feature>
<dbReference type="SUPFAM" id="SSF47769">
    <property type="entry name" value="SAM/Pointed domain"/>
    <property type="match status" value="1"/>
</dbReference>
<dbReference type="InterPro" id="IPR013761">
    <property type="entry name" value="SAM/pointed_sf"/>
</dbReference>
<feature type="compositionally biased region" description="Polar residues" evidence="17">
    <location>
        <begin position="642"/>
        <end position="653"/>
    </location>
</feature>
<dbReference type="Gene3D" id="2.30.42.10">
    <property type="match status" value="1"/>
</dbReference>
<feature type="compositionally biased region" description="Basic and acidic residues" evidence="17">
    <location>
        <begin position="1960"/>
        <end position="1971"/>
    </location>
</feature>
<keyword evidence="6" id="KW-0524">Neurogenesis</keyword>
<evidence type="ECO:0000313" key="20">
    <source>
        <dbReference type="Proteomes" id="UP000001554"/>
    </source>
</evidence>
<evidence type="ECO:0000256" key="9">
    <source>
        <dbReference type="ARBA" id="ARBA00023203"/>
    </source>
</evidence>
<dbReference type="GO" id="GO:0051015">
    <property type="term" value="F:actin filament binding"/>
    <property type="evidence" value="ECO:0000318"/>
    <property type="project" value="GO_Central"/>
</dbReference>
<feature type="compositionally biased region" description="Low complexity" evidence="17">
    <location>
        <begin position="907"/>
        <end position="917"/>
    </location>
</feature>
<feature type="region of interest" description="Disordered" evidence="17">
    <location>
        <begin position="1023"/>
        <end position="1052"/>
    </location>
</feature>
<keyword evidence="4" id="KW-0597">Phosphoprotein</keyword>
<dbReference type="GO" id="GO:0019722">
    <property type="term" value="P:calcium-mediated signaling"/>
    <property type="evidence" value="ECO:0000318"/>
    <property type="project" value="GO_Central"/>
</dbReference>
<dbReference type="CDD" id="cd06790">
    <property type="entry name" value="PDZ_neurabin-like"/>
    <property type="match status" value="1"/>
</dbReference>
<feature type="region of interest" description="Disordered" evidence="17">
    <location>
        <begin position="892"/>
        <end position="920"/>
    </location>
</feature>
<dbReference type="GO" id="GO:0015629">
    <property type="term" value="C:actin cytoskeleton"/>
    <property type="evidence" value="ECO:0000318"/>
    <property type="project" value="GO_Central"/>
</dbReference>
<feature type="compositionally biased region" description="Polar residues" evidence="17">
    <location>
        <begin position="104"/>
        <end position="122"/>
    </location>
</feature>
<keyword evidence="8 16" id="KW-0175">Coiled coil</keyword>
<feature type="coiled-coil region" evidence="16">
    <location>
        <begin position="1162"/>
        <end position="1244"/>
    </location>
</feature>
<dbReference type="KEGG" id="bfo:118405731"/>
<evidence type="ECO:0000259" key="18">
    <source>
        <dbReference type="PROSITE" id="PS50105"/>
    </source>
</evidence>
<dbReference type="FunFam" id="1.10.150.50:FF:000008">
    <property type="entry name" value="Neurabin-1 isoform 1-like protein"/>
    <property type="match status" value="1"/>
</dbReference>
<feature type="compositionally biased region" description="Acidic residues" evidence="17">
    <location>
        <begin position="677"/>
        <end position="688"/>
    </location>
</feature>
<feature type="region of interest" description="Disordered" evidence="17">
    <location>
        <begin position="496"/>
        <end position="688"/>
    </location>
</feature>
<feature type="compositionally biased region" description="Low complexity" evidence="17">
    <location>
        <begin position="1695"/>
        <end position="1707"/>
    </location>
</feature>
<feature type="compositionally biased region" description="Basic residues" evidence="17">
    <location>
        <begin position="1972"/>
        <end position="1983"/>
    </location>
</feature>
<name>A0A9J7HNV8_BRAFL</name>
<gene>
    <name evidence="21" type="primary">LOC118405731</name>
</gene>
<evidence type="ECO:0000259" key="19">
    <source>
        <dbReference type="PROSITE" id="PS50106"/>
    </source>
</evidence>
<evidence type="ECO:0000313" key="21">
    <source>
        <dbReference type="RefSeq" id="XP_035661304.1"/>
    </source>
</evidence>
<dbReference type="InterPro" id="IPR040645">
    <property type="entry name" value="Neurabin-1/2_PDZ"/>
</dbReference>
<dbReference type="PANTHER" id="PTHR16154">
    <property type="entry name" value="NEURABIN"/>
    <property type="match status" value="1"/>
</dbReference>
<evidence type="ECO:0000256" key="17">
    <source>
        <dbReference type="SAM" id="MobiDB-lite"/>
    </source>
</evidence>
<dbReference type="InterPro" id="IPR043446">
    <property type="entry name" value="Neurabin-like"/>
</dbReference>
<feature type="domain" description="SAM" evidence="18">
    <location>
        <begin position="1889"/>
        <end position="1952"/>
    </location>
</feature>
<feature type="compositionally biased region" description="Basic and acidic residues" evidence="17">
    <location>
        <begin position="217"/>
        <end position="226"/>
    </location>
</feature>
<evidence type="ECO:0000256" key="5">
    <source>
        <dbReference type="ARBA" id="ARBA00022782"/>
    </source>
</evidence>
<dbReference type="PROSITE" id="PS50105">
    <property type="entry name" value="SAM_DOMAIN"/>
    <property type="match status" value="1"/>
</dbReference>
<feature type="compositionally biased region" description="Basic and acidic residues" evidence="17">
    <location>
        <begin position="240"/>
        <end position="267"/>
    </location>
</feature>
<dbReference type="GO" id="GO:0007015">
    <property type="term" value="P:actin filament organization"/>
    <property type="evidence" value="ECO:0000318"/>
    <property type="project" value="GO_Central"/>
</dbReference>
<feature type="compositionally biased region" description="Polar residues" evidence="17">
    <location>
        <begin position="1718"/>
        <end position="1728"/>
    </location>
</feature>
<sequence>MMSKAAEEVYSEVRATARTRTPRDPETGRLRSRPIVDINALKSTFQKGSDRPLAQRSREPAIQRSRSAERYGEGKYQVGTNISKLKSIFSPHGGGIEERENSEPNKLNAASTNAQQAGNKADTSASIKNNSSSSSSSTSAVQPNSTVDSSKPPQKRTYRNREDAKKNIERRLSREMDRYETVSHAARFSETRKLFENLEKKATADKKVPTNRYRSASTDRLEKRFSGEILQDGDSNMSRSIRESRYRKTSESDKRENGITNKWDSRIRSSSADSLDSLDDPPREKPVHIIDRTPDVSPGPISRRLSGYSDSFERSDLKSPPMSPTRKVSPKVNVADLRDLIAKEDEAKKRRISGCFEKEDTEEITGLRHWEQQNSTPKTRLHMPHDEEESLSPKAKEYSRDREDSFSPIAKERTTEPRQEQPENVPKPRYGRTLNGDIKDSKGVSDSETASEWIGGQRGTVEPADSVYRNEREEEVMSPAEDGDILLHAELVTVDQNEVGVDAEHEPAEGETAPNFEQDSPEPYEEANESRHRLFNSSSTTESLADALLKEEEPVEDEAEVESYPAFQAQSHEPLQQEDEDEPMHSDEQLEPEEPPMTPNRWRRNAEYQHHSSHSSEEDVTAFRSKRASDEFLSDGDVFEGSSPTVEAQSTSFHGGFTPQDRIEKDVGSERMSESEVTTEGEDDSENEFPVDYWAQGEMPGISSEDEDMNMMGRVPKVKFSKKPIKVFTTYSIDDYDRRNEDVDPVSASAEYELEKRVEKLDIFPVELEKGVDGLGLSIIGMGVGADTGLEKLGIFVKTITGNGAAQKDGRIKVNDQIIEVDGKSLVGVTQAYAAQVLKNTKGKVYFHIGREKDDTPSEVAALISQSLERDKQRAEALAQAQALAQASAWTQVEAQSQTPPSWNDLPAAPAASPTSPEGTEKTLLTLQGASVILNLQGATVTETRTEDSDESPQGPKVIDVFELDESSGSSSPMDDADSNQVRLKLKELQYKHAIAEAELAQMKIKALQSEGWQDERKRLEQKLEKTSQKAQEVEAQGEQNAADSDSDVEDGQLTDSKVQVENLEGQLKDTKEQYTGLEKKYHKAKKLIKEYHASHVSSPHPKVLLPAKTLSCPPLSAQTPPKASQTVSGMTPIDMPEPKDNFSNFLTAMLHSQMRVLDNTYLELQKTYHKVQKLMKEHKARELELIKREEETLRQMEEKDRQHKREVNMLKQQFEILQTQKKIQSLQSELDEAHKLAATAVNELGEAPDDAAGGEGVVLLRKQGFSFEEVLAMGDMPETALGASPQHSPSAKDQGLDDISDDESSTQEGSYTFSTGLKLQVCPVEIRIVGHTPDWCGDHIRYVQSFSKCTWKTFKTPIHDKGITTPEDVQTPEEFMETPLEEDRNLFDDVIPPTTLLDTSKEKSRATVTQGALSKRRQPSRQKLRSQSSEDLDDGLPEEEQELTPEEQPMHLQAAVPVSFAVPPSQSPPPDAQVSQDTWKPRGGVALPLVRPDDLQQRLRPTPQQPDRPTQPAPPPEPTPPALPPRRGEEKRREEKERRKEEKMEEQGPVPPKRTKGGPSSNIQPSPPSAENVWVKPSDSFSLFEKLGFRSSKRKDKDSSSKDKKEILRRDSSQSRGKKEKDSKEREAAKESKFSLSVGVPKRPSGSKKKGPAPEVKKDSPAPDRAAVGPPPTEKTTEEKPAEEESSEGRHSQHSTSSKDSISTSPTMPPAMPLLRTATSPPTSSGIPSYFKMAESPERSSKGSTDSLSTPSSTASPARVEKDAFGAELEPEQSEAQQADIEQTSLGSSESLSQSTDSLSSAVLTASQENLAQGETEGSPIPGFSPGLAKTKGSIPSTLSDSLVGMVSEYSSKGSKGSYTFNPEPMDTGSSDQGVKSHHWQNKSIMDWGNEQVLRWLTALELDQYVPEFQAKNVTGQTLIQLDGSKLKGLGVSNSNDRSLLKKKIKEIKAQVAKERKMAEKELKAREKQLKKASKKKATVAV</sequence>
<feature type="compositionally biased region" description="Basic and acidic residues" evidence="17">
    <location>
        <begin position="661"/>
        <end position="674"/>
    </location>
</feature>
<evidence type="ECO:0000256" key="15">
    <source>
        <dbReference type="ARBA" id="ARBA00082439"/>
    </source>
</evidence>
<accession>A0A9J7HNV8</accession>
<feature type="compositionally biased region" description="Low complexity" evidence="17">
    <location>
        <begin position="123"/>
        <end position="140"/>
    </location>
</feature>
<keyword evidence="5" id="KW-0221">Differentiation</keyword>
<feature type="compositionally biased region" description="Basic and acidic residues" evidence="17">
    <location>
        <begin position="56"/>
        <end position="73"/>
    </location>
</feature>
<feature type="compositionally biased region" description="Basic and acidic residues" evidence="17">
    <location>
        <begin position="159"/>
        <end position="179"/>
    </location>
</feature>
<dbReference type="Proteomes" id="UP000001554">
    <property type="component" value="Chromosome 18"/>
</dbReference>
<feature type="compositionally biased region" description="Basic and acidic residues" evidence="17">
    <location>
        <begin position="1596"/>
        <end position="1634"/>
    </location>
</feature>
<feature type="region of interest" description="Disordered" evidence="17">
    <location>
        <begin position="199"/>
        <end position="331"/>
    </location>
</feature>
<dbReference type="GeneID" id="118405731"/>
<feature type="compositionally biased region" description="Acidic residues" evidence="17">
    <location>
        <begin position="1297"/>
        <end position="1306"/>
    </location>
</feature>
<feature type="compositionally biased region" description="Basic and acidic residues" evidence="17">
    <location>
        <begin position="1527"/>
        <end position="1547"/>
    </location>
</feature>
<reference evidence="21" key="2">
    <citation type="submission" date="2025-08" db="UniProtKB">
        <authorList>
            <consortium name="RefSeq"/>
        </authorList>
    </citation>
    <scope>IDENTIFICATION</scope>
    <source>
        <strain evidence="21">S238N-H82</strain>
        <tissue evidence="21">Testes</tissue>
    </source>
</reference>
<dbReference type="PANTHER" id="PTHR16154:SF6">
    <property type="entry name" value="SPINOPHILIN, ISOFORM J"/>
    <property type="match status" value="1"/>
</dbReference>
<dbReference type="SMART" id="SM00454">
    <property type="entry name" value="SAM"/>
    <property type="match status" value="1"/>
</dbReference>
<evidence type="ECO:0000256" key="6">
    <source>
        <dbReference type="ARBA" id="ARBA00022902"/>
    </source>
</evidence>
<evidence type="ECO:0000256" key="7">
    <source>
        <dbReference type="ARBA" id="ARBA00023018"/>
    </source>
</evidence>
<dbReference type="Pfam" id="PF07647">
    <property type="entry name" value="SAM_2"/>
    <property type="match status" value="1"/>
</dbReference>
<feature type="compositionally biased region" description="Basic residues" evidence="17">
    <location>
        <begin position="1415"/>
        <end position="1425"/>
    </location>
</feature>
<evidence type="ECO:0000256" key="12">
    <source>
        <dbReference type="ARBA" id="ARBA00067399"/>
    </source>
</evidence>
<dbReference type="OrthoDB" id="62701at2759"/>
<keyword evidence="10" id="KW-0206">Cytoskeleton</keyword>
<dbReference type="SUPFAM" id="SSF50156">
    <property type="entry name" value="PDZ domain-like"/>
    <property type="match status" value="1"/>
</dbReference>
<dbReference type="InterPro" id="IPR001478">
    <property type="entry name" value="PDZ"/>
</dbReference>
<keyword evidence="7" id="KW-0770">Synapse</keyword>
<dbReference type="Gene3D" id="1.10.150.50">
    <property type="entry name" value="Transcription Factor, Ets-1"/>
    <property type="match status" value="1"/>
</dbReference>
<dbReference type="FunFam" id="2.30.42.10:FF:000010">
    <property type="entry name" value="Neurabin-1 isoform 1"/>
    <property type="match status" value="1"/>
</dbReference>
<evidence type="ECO:0000256" key="11">
    <source>
        <dbReference type="ARBA" id="ARBA00034103"/>
    </source>
</evidence>